<keyword evidence="15" id="KW-1185">Reference proteome</keyword>
<keyword evidence="5 13" id="KW-0732">Signal</keyword>
<dbReference type="EMBL" id="RHFK02000012">
    <property type="protein sequence ID" value="TWW67920.1"/>
    <property type="molecule type" value="Genomic_DNA"/>
</dbReference>
<evidence type="ECO:0000256" key="13">
    <source>
        <dbReference type="SAM" id="SignalP"/>
    </source>
</evidence>
<evidence type="ECO:0000256" key="8">
    <source>
        <dbReference type="ARBA" id="ARBA00023180"/>
    </source>
</evidence>
<evidence type="ECO:0000256" key="2">
    <source>
        <dbReference type="ARBA" id="ARBA00010260"/>
    </source>
</evidence>
<evidence type="ECO:0000256" key="5">
    <source>
        <dbReference type="ARBA" id="ARBA00022729"/>
    </source>
</evidence>
<keyword evidence="8" id="KW-0325">Glycoprotein</keyword>
<keyword evidence="10 12" id="KW-0449">Lipoprotein</keyword>
<dbReference type="GO" id="GO:0005886">
    <property type="term" value="C:plasma membrane"/>
    <property type="evidence" value="ECO:0007669"/>
    <property type="project" value="UniProtKB-SubCell"/>
</dbReference>
<keyword evidence="6 12" id="KW-0654">Proteoglycan</keyword>
<evidence type="ECO:0000256" key="12">
    <source>
        <dbReference type="RuleBase" id="RU003519"/>
    </source>
</evidence>
<evidence type="ECO:0000313" key="15">
    <source>
        <dbReference type="Proteomes" id="UP000324091"/>
    </source>
</evidence>
<dbReference type="GO" id="GO:0098552">
    <property type="term" value="C:side of membrane"/>
    <property type="evidence" value="ECO:0007669"/>
    <property type="project" value="UniProtKB-KW"/>
</dbReference>
<proteinExistence type="inferred from homology"/>
<dbReference type="InterPro" id="IPR001863">
    <property type="entry name" value="Glypican"/>
</dbReference>
<evidence type="ECO:0000256" key="6">
    <source>
        <dbReference type="ARBA" id="ARBA00022974"/>
    </source>
</evidence>
<dbReference type="AlphaFoldDB" id="A0A5C6NP17"/>
<keyword evidence="7 12" id="KW-0472">Membrane</keyword>
<dbReference type="PANTHER" id="PTHR10822:SF12">
    <property type="entry name" value="GLYPICAN-5"/>
    <property type="match status" value="1"/>
</dbReference>
<dbReference type="GO" id="GO:0016477">
    <property type="term" value="P:cell migration"/>
    <property type="evidence" value="ECO:0007669"/>
    <property type="project" value="TreeGrafter"/>
</dbReference>
<keyword evidence="4 12" id="KW-0336">GPI-anchor</keyword>
<feature type="signal peptide" evidence="13">
    <location>
        <begin position="1"/>
        <end position="21"/>
    </location>
</feature>
<dbReference type="GO" id="GO:0090263">
    <property type="term" value="P:positive regulation of canonical Wnt signaling pathway"/>
    <property type="evidence" value="ECO:0007669"/>
    <property type="project" value="TreeGrafter"/>
</dbReference>
<name>A0A5C6NP17_9TELE</name>
<comment type="subcellular location">
    <subcellularLocation>
        <location evidence="1 12">Cell membrane</location>
        <topology evidence="1 12">Lipid-anchor</topology>
        <topology evidence="1 12">GPI-anchor</topology>
    </subcellularLocation>
</comment>
<comment type="function">
    <text evidence="12">Cell surface proteoglycan.</text>
</comment>
<keyword evidence="9 12" id="KW-0357">Heparan sulfate</keyword>
<evidence type="ECO:0000256" key="7">
    <source>
        <dbReference type="ARBA" id="ARBA00023136"/>
    </source>
</evidence>
<dbReference type="GO" id="GO:0009986">
    <property type="term" value="C:cell surface"/>
    <property type="evidence" value="ECO:0007669"/>
    <property type="project" value="TreeGrafter"/>
</dbReference>
<evidence type="ECO:0000256" key="10">
    <source>
        <dbReference type="ARBA" id="ARBA00023288"/>
    </source>
</evidence>
<dbReference type="Proteomes" id="UP000324091">
    <property type="component" value="Chromosome 2"/>
</dbReference>
<feature type="chain" id="PRO_5022959851" evidence="13">
    <location>
        <begin position="22"/>
        <end position="133"/>
    </location>
</feature>
<keyword evidence="3" id="KW-1003">Cell membrane</keyword>
<reference evidence="14 15" key="1">
    <citation type="submission" date="2019-04" db="EMBL/GenBank/DDBJ databases">
        <title>Chromosome genome assembly for Takifugu flavidus.</title>
        <authorList>
            <person name="Xiao S."/>
        </authorList>
    </citation>
    <scope>NUCLEOTIDE SEQUENCE [LARGE SCALE GENOMIC DNA]</scope>
    <source>
        <strain evidence="14">HTHZ2018</strain>
        <tissue evidence="14">Muscle</tissue>
    </source>
</reference>
<dbReference type="GO" id="GO:1905475">
    <property type="term" value="P:regulation of protein localization to membrane"/>
    <property type="evidence" value="ECO:0007669"/>
    <property type="project" value="TreeGrafter"/>
</dbReference>
<comment type="similarity">
    <text evidence="2 11">Belongs to the glypican family.</text>
</comment>
<evidence type="ECO:0000256" key="9">
    <source>
        <dbReference type="ARBA" id="ARBA00023207"/>
    </source>
</evidence>
<evidence type="ECO:0000256" key="1">
    <source>
        <dbReference type="ARBA" id="ARBA00004609"/>
    </source>
</evidence>
<evidence type="ECO:0000313" key="14">
    <source>
        <dbReference type="EMBL" id="TWW67920.1"/>
    </source>
</evidence>
<sequence length="133" mass="14453">MPLLWITYFFFLLCRPGSGSGSPNKCDEVRKLFQLTQIGAGQSLPVSPRAESDLQVCASKHLTCCTKKMEEKYQLAARRDIQNLLQTSSSSLKFLISRNVAALQGAIGACCGAIFEACGEATHGGKESHALIW</sequence>
<dbReference type="PANTHER" id="PTHR10822">
    <property type="entry name" value="GLYPICAN"/>
    <property type="match status" value="1"/>
</dbReference>
<dbReference type="Pfam" id="PF01153">
    <property type="entry name" value="Glypican"/>
    <property type="match status" value="1"/>
</dbReference>
<dbReference type="GO" id="GO:0005576">
    <property type="term" value="C:extracellular region"/>
    <property type="evidence" value="ECO:0007669"/>
    <property type="project" value="TreeGrafter"/>
</dbReference>
<evidence type="ECO:0000256" key="3">
    <source>
        <dbReference type="ARBA" id="ARBA00022475"/>
    </source>
</evidence>
<comment type="caution">
    <text evidence="14">The sequence shown here is derived from an EMBL/GenBank/DDBJ whole genome shotgun (WGS) entry which is preliminary data.</text>
</comment>
<evidence type="ECO:0000256" key="4">
    <source>
        <dbReference type="ARBA" id="ARBA00022622"/>
    </source>
</evidence>
<protein>
    <submittedName>
        <fullName evidence="14">Glypican-5 Secreted glypican-5</fullName>
    </submittedName>
</protein>
<gene>
    <name evidence="14" type="ORF">D4764_02G0009610</name>
</gene>
<evidence type="ECO:0000256" key="11">
    <source>
        <dbReference type="RuleBase" id="RU003518"/>
    </source>
</evidence>
<organism evidence="14 15">
    <name type="scientific">Takifugu flavidus</name>
    <name type="common">sansaifugu</name>
    <dbReference type="NCBI Taxonomy" id="433684"/>
    <lineage>
        <taxon>Eukaryota</taxon>
        <taxon>Metazoa</taxon>
        <taxon>Chordata</taxon>
        <taxon>Craniata</taxon>
        <taxon>Vertebrata</taxon>
        <taxon>Euteleostomi</taxon>
        <taxon>Actinopterygii</taxon>
        <taxon>Neopterygii</taxon>
        <taxon>Teleostei</taxon>
        <taxon>Neoteleostei</taxon>
        <taxon>Acanthomorphata</taxon>
        <taxon>Eupercaria</taxon>
        <taxon>Tetraodontiformes</taxon>
        <taxon>Tetradontoidea</taxon>
        <taxon>Tetraodontidae</taxon>
        <taxon>Takifugu</taxon>
    </lineage>
</organism>
<accession>A0A5C6NP17</accession>